<dbReference type="InterPro" id="IPR028748">
    <property type="entry name" value="CATSPERB"/>
</dbReference>
<dbReference type="GeneID" id="110288702"/>
<proteinExistence type="predicted"/>
<dbReference type="KEGG" id="mcal:110288702"/>
<dbReference type="Proteomes" id="UP000515126">
    <property type="component" value="Unplaced"/>
</dbReference>
<feature type="non-terminal residue" evidence="3">
    <location>
        <position position="229"/>
    </location>
</feature>
<evidence type="ECO:0000313" key="2">
    <source>
        <dbReference type="Proteomes" id="UP000515126"/>
    </source>
</evidence>
<protein>
    <submittedName>
        <fullName evidence="3">Cation channel sperm-associated protein subunit beta-like</fullName>
    </submittedName>
</protein>
<dbReference type="RefSeq" id="XP_021010638.1">
    <property type="nucleotide sequence ID" value="XM_021154979.1"/>
</dbReference>
<feature type="domain" description="Cation channel sperm-associated auxiliary subunit beta 2nd" evidence="1">
    <location>
        <begin position="5"/>
        <end position="229"/>
    </location>
</feature>
<evidence type="ECO:0000259" key="1">
    <source>
        <dbReference type="Pfam" id="PF21548"/>
    </source>
</evidence>
<accession>A0A6P5P6X1</accession>
<gene>
    <name evidence="3" type="primary">LOC110288702</name>
</gene>
<dbReference type="PANTHER" id="PTHR14705">
    <property type="entry name" value="CATION CHANNEL SPERM-ASSOCIATED PROTEIN SUBUNIT BETA"/>
    <property type="match status" value="1"/>
</dbReference>
<dbReference type="GO" id="GO:0036128">
    <property type="term" value="C:CatSper complex"/>
    <property type="evidence" value="ECO:0007669"/>
    <property type="project" value="InterPro"/>
</dbReference>
<name>A0A6P5P6X1_MUSCR</name>
<dbReference type="Pfam" id="PF21548">
    <property type="entry name" value="CATSPERB_2nd"/>
    <property type="match status" value="1"/>
</dbReference>
<keyword evidence="2" id="KW-1185">Reference proteome</keyword>
<organism evidence="2 3">
    <name type="scientific">Mus caroli</name>
    <name type="common">Ryukyu mouse</name>
    <name type="synonym">Ricefield mouse</name>
    <dbReference type="NCBI Taxonomy" id="10089"/>
    <lineage>
        <taxon>Eukaryota</taxon>
        <taxon>Metazoa</taxon>
        <taxon>Chordata</taxon>
        <taxon>Craniata</taxon>
        <taxon>Vertebrata</taxon>
        <taxon>Euteleostomi</taxon>
        <taxon>Mammalia</taxon>
        <taxon>Eutheria</taxon>
        <taxon>Euarchontoglires</taxon>
        <taxon>Glires</taxon>
        <taxon>Rodentia</taxon>
        <taxon>Myomorpha</taxon>
        <taxon>Muroidea</taxon>
        <taxon>Muridae</taxon>
        <taxon>Murinae</taxon>
        <taxon>Mus</taxon>
        <taxon>Mus</taxon>
    </lineage>
</organism>
<dbReference type="GO" id="GO:0005929">
    <property type="term" value="C:cilium"/>
    <property type="evidence" value="ECO:0007669"/>
    <property type="project" value="TreeGrafter"/>
</dbReference>
<dbReference type="PANTHER" id="PTHR14705:SF0">
    <property type="entry name" value="CATION CHANNEL SPERM-ASSOCIATED AUXILIARY SUBUNIT BETA"/>
    <property type="match status" value="1"/>
</dbReference>
<reference evidence="3" key="1">
    <citation type="submission" date="2025-08" db="UniProtKB">
        <authorList>
            <consortium name="RefSeq"/>
        </authorList>
    </citation>
    <scope>IDENTIFICATION</scope>
</reference>
<dbReference type="InterPro" id="IPR048788">
    <property type="entry name" value="CATSPERB_2nd"/>
</dbReference>
<evidence type="ECO:0000313" key="3">
    <source>
        <dbReference type="RefSeq" id="XP_021010638.1"/>
    </source>
</evidence>
<sequence length="229" mass="26781">MRRLTGLFIGKTVSGFWTFKECIWYELTDLIFAEIDDEDQVLTAIDLVLTNHFLVILTNLGLYVSSDLRYPTTSRIKLSRVEFCGFERNDYKKGKLWYNEKCFANRESFEVDYVTVTFKRNRTLSESSSCFFSKEPFLQWLPCAISTYKNERSVPHVIAFLIDQETQSGVYLFHMQDTKETYVTVAMLKDGKPSPQPKFPSFQFPSTFVHPVGMVFHPRSHFLYVYGNQ</sequence>
<dbReference type="AlphaFoldDB" id="A0A6P5P6X1"/>